<comment type="function">
    <text evidence="9">Catalyzes the phosphorylation of ribose at O-5 in a reaction requiring ATP and magnesium. The resulting D-ribose-5-phosphate can then be used either for sythesis of nucleotides, histidine, and tryptophan, or as a component of the pentose phosphate pathway.</text>
</comment>
<keyword evidence="3 9" id="KW-0547">Nucleotide-binding</keyword>
<dbReference type="Pfam" id="PF00294">
    <property type="entry name" value="PfkB"/>
    <property type="match status" value="1"/>
</dbReference>
<evidence type="ECO:0000256" key="5">
    <source>
        <dbReference type="ARBA" id="ARBA00022840"/>
    </source>
</evidence>
<feature type="binding site" evidence="9">
    <location>
        <begin position="211"/>
        <end position="216"/>
    </location>
    <ligand>
        <name>ATP</name>
        <dbReference type="ChEBI" id="CHEBI:30616"/>
    </ligand>
</feature>
<name>A0ABW9M8I6_9FIRM</name>
<evidence type="ECO:0000313" key="11">
    <source>
        <dbReference type="EMBL" id="MFO3665529.1"/>
    </source>
</evidence>
<feature type="binding site" evidence="9">
    <location>
        <position position="276"/>
    </location>
    <ligand>
        <name>K(+)</name>
        <dbReference type="ChEBI" id="CHEBI:29103"/>
    </ligand>
</feature>
<dbReference type="Proteomes" id="UP001637996">
    <property type="component" value="Unassembled WGS sequence"/>
</dbReference>
<keyword evidence="4 9" id="KW-0418">Kinase</keyword>
<evidence type="ECO:0000256" key="2">
    <source>
        <dbReference type="ARBA" id="ARBA00022723"/>
    </source>
</evidence>
<feature type="binding site" evidence="9">
    <location>
        <begin position="242"/>
        <end position="243"/>
    </location>
    <ligand>
        <name>ATP</name>
        <dbReference type="ChEBI" id="CHEBI:30616"/>
    </ligand>
</feature>
<dbReference type="SUPFAM" id="SSF53613">
    <property type="entry name" value="Ribokinase-like"/>
    <property type="match status" value="1"/>
</dbReference>
<keyword evidence="6 9" id="KW-0460">Magnesium</keyword>
<gene>
    <name evidence="9" type="primary">rbsK</name>
    <name evidence="11" type="ORF">ACCQ41_04645</name>
</gene>
<dbReference type="EC" id="2.7.1.15" evidence="9"/>
<evidence type="ECO:0000256" key="1">
    <source>
        <dbReference type="ARBA" id="ARBA00022679"/>
    </source>
</evidence>
<comment type="pathway">
    <text evidence="9">Carbohydrate metabolism; D-ribose degradation; D-ribose 5-phosphate from beta-D-ribopyranose: step 2/2.</text>
</comment>
<accession>A0ABW9M8I6</accession>
<dbReference type="InterPro" id="IPR011877">
    <property type="entry name" value="Ribokinase"/>
</dbReference>
<protein>
    <recommendedName>
        <fullName evidence="9">Ribokinase</fullName>
        <shortName evidence="9">RK</shortName>
        <ecNumber evidence="9">2.7.1.15</ecNumber>
    </recommendedName>
</protein>
<comment type="subunit">
    <text evidence="9">Homodimer.</text>
</comment>
<dbReference type="PANTHER" id="PTHR10584">
    <property type="entry name" value="SUGAR KINASE"/>
    <property type="match status" value="1"/>
</dbReference>
<keyword evidence="1 9" id="KW-0808">Transferase</keyword>
<sequence>MKILNFGSINIDIFFRVNHIVRPGETISAQSIEKRAGGKGLNQSVALAKNSDRVYHAGSLGSDGAFLKEYLAGEGIDTSFIRDSDNSTGNAIIQVDDNGENSIVLYKGANFDIDKGFIDEVLSNFDKNDILVLQNEINNLDYIIKKGYEKGMKIVLNPSPITDELKNLDFNKIDLLMVNETESKEISLCNNIEGCIAYFRENYPNLKLVITLGSKGSIFVDRENKICQKAYKVKAVDSTGAGDTFTGFFVAEFYKNTDVKKCLELATKASALSVTKKGASISIPNLEEVEKFIGEDL</sequence>
<keyword evidence="2 9" id="KW-0479">Metal-binding</keyword>
<proteinExistence type="inferred from homology"/>
<evidence type="ECO:0000256" key="3">
    <source>
        <dbReference type="ARBA" id="ARBA00022741"/>
    </source>
</evidence>
<feature type="binding site" evidence="9">
    <location>
        <position position="179"/>
    </location>
    <ligand>
        <name>ATP</name>
        <dbReference type="ChEBI" id="CHEBI:30616"/>
    </ligand>
</feature>
<dbReference type="InterPro" id="IPR002139">
    <property type="entry name" value="Ribo/fructo_kinase"/>
</dbReference>
<dbReference type="InterPro" id="IPR011611">
    <property type="entry name" value="PfkB_dom"/>
</dbReference>
<feature type="binding site" evidence="9">
    <location>
        <position position="239"/>
    </location>
    <ligand>
        <name>K(+)</name>
        <dbReference type="ChEBI" id="CHEBI:29103"/>
    </ligand>
</feature>
<evidence type="ECO:0000256" key="4">
    <source>
        <dbReference type="ARBA" id="ARBA00022777"/>
    </source>
</evidence>
<feature type="domain" description="Carbohydrate kinase PfkB" evidence="10">
    <location>
        <begin position="3"/>
        <end position="285"/>
    </location>
</feature>
<feature type="binding site" evidence="9">
    <location>
        <begin position="38"/>
        <end position="42"/>
    </location>
    <ligand>
        <name>substrate</name>
    </ligand>
</feature>
<keyword evidence="8 9" id="KW-0119">Carbohydrate metabolism</keyword>
<feature type="binding site" evidence="9">
    <location>
        <position position="243"/>
    </location>
    <ligand>
        <name>substrate</name>
    </ligand>
</feature>
<dbReference type="CDD" id="cd01174">
    <property type="entry name" value="ribokinase"/>
    <property type="match status" value="1"/>
</dbReference>
<evidence type="ECO:0000256" key="7">
    <source>
        <dbReference type="ARBA" id="ARBA00022958"/>
    </source>
</evidence>
<comment type="subcellular location">
    <subcellularLocation>
        <location evidence="9">Cytoplasm</location>
    </subcellularLocation>
</comment>
<organism evidence="11 12">
    <name type="scientific">Anaerococcus martiniensis</name>
    <dbReference type="NCBI Taxonomy" id="3115615"/>
    <lineage>
        <taxon>Bacteria</taxon>
        <taxon>Bacillati</taxon>
        <taxon>Bacillota</taxon>
        <taxon>Tissierellia</taxon>
        <taxon>Tissierellales</taxon>
        <taxon>Peptoniphilaceae</taxon>
        <taxon>Anaerococcus</taxon>
    </lineage>
</organism>
<evidence type="ECO:0000256" key="6">
    <source>
        <dbReference type="ARBA" id="ARBA00022842"/>
    </source>
</evidence>
<dbReference type="Gene3D" id="3.40.1190.20">
    <property type="match status" value="1"/>
</dbReference>
<evidence type="ECO:0000256" key="8">
    <source>
        <dbReference type="ARBA" id="ARBA00023277"/>
    </source>
</evidence>
<feature type="binding site" evidence="9">
    <location>
        <position position="136"/>
    </location>
    <ligand>
        <name>substrate</name>
    </ligand>
</feature>
<keyword evidence="9" id="KW-0963">Cytoplasm</keyword>
<reference evidence="11 12" key="1">
    <citation type="journal article" date="2025" name="Anaerobe">
        <title>Description of Anaerococcus kampingiae sp. nov., Anaerococcus groningensis sp. nov., Anaerococcus martiniensis sp. nov., and Anaerococcus cruorum sp. nov., isolated from human clinical specimens.</title>
        <authorList>
            <person name="Boiten K.E."/>
            <person name="Meijer J."/>
            <person name="van Wezel E.M."/>
            <person name="Veloo A.C.M."/>
        </authorList>
    </citation>
    <scope>NUCLEOTIDE SEQUENCE [LARGE SCALE GENOMIC DNA]</scope>
    <source>
        <strain evidence="11 12">ENR0831</strain>
    </source>
</reference>
<dbReference type="EMBL" id="JBGMEI010000006">
    <property type="protein sequence ID" value="MFO3665529.1"/>
    <property type="molecule type" value="Genomic_DNA"/>
</dbReference>
<dbReference type="InterPro" id="IPR029056">
    <property type="entry name" value="Ribokinase-like"/>
</dbReference>
<dbReference type="GO" id="GO:0004747">
    <property type="term" value="F:ribokinase activity"/>
    <property type="evidence" value="ECO:0007669"/>
    <property type="project" value="UniProtKB-EC"/>
</dbReference>
<comment type="caution">
    <text evidence="11">The sequence shown here is derived from an EMBL/GenBank/DDBJ whole genome shotgun (WGS) entry which is preliminary data.</text>
</comment>
<comment type="similarity">
    <text evidence="9">Belongs to the carbohydrate kinase PfkB family. Ribokinase subfamily.</text>
</comment>
<feature type="binding site" evidence="9">
    <location>
        <position position="273"/>
    </location>
    <ligand>
        <name>K(+)</name>
        <dbReference type="ChEBI" id="CHEBI:29103"/>
    </ligand>
</feature>
<feature type="active site" description="Proton acceptor" evidence="9">
    <location>
        <position position="243"/>
    </location>
</feature>
<keyword evidence="12" id="KW-1185">Reference proteome</keyword>
<dbReference type="HAMAP" id="MF_01987">
    <property type="entry name" value="Ribokinase"/>
    <property type="match status" value="1"/>
</dbReference>
<keyword evidence="7 9" id="KW-0630">Potassium</keyword>
<keyword evidence="5 9" id="KW-0067">ATP-binding</keyword>
<dbReference type="RefSeq" id="WP_410031225.1">
    <property type="nucleotide sequence ID" value="NZ_JBGMEI010000006.1"/>
</dbReference>
<feature type="binding site" evidence="9">
    <location>
        <position position="282"/>
    </location>
    <ligand>
        <name>K(+)</name>
        <dbReference type="ChEBI" id="CHEBI:29103"/>
    </ligand>
</feature>
<evidence type="ECO:0000259" key="10">
    <source>
        <dbReference type="Pfam" id="PF00294"/>
    </source>
</evidence>
<comment type="caution">
    <text evidence="9">Lacks conserved residue(s) required for the propagation of feature annotation.</text>
</comment>
<feature type="binding site" evidence="9">
    <location>
        <begin position="10"/>
        <end position="12"/>
    </location>
    <ligand>
        <name>substrate</name>
    </ligand>
</feature>
<feature type="binding site" evidence="9">
    <location>
        <position position="237"/>
    </location>
    <ligand>
        <name>K(+)</name>
        <dbReference type="ChEBI" id="CHEBI:29103"/>
    </ligand>
</feature>
<comment type="catalytic activity">
    <reaction evidence="9">
        <text>D-ribose + ATP = D-ribose 5-phosphate + ADP + H(+)</text>
        <dbReference type="Rhea" id="RHEA:13697"/>
        <dbReference type="ChEBI" id="CHEBI:15378"/>
        <dbReference type="ChEBI" id="CHEBI:30616"/>
        <dbReference type="ChEBI" id="CHEBI:47013"/>
        <dbReference type="ChEBI" id="CHEBI:78346"/>
        <dbReference type="ChEBI" id="CHEBI:456216"/>
        <dbReference type="EC" id="2.7.1.15"/>
    </reaction>
</comment>
<evidence type="ECO:0000256" key="9">
    <source>
        <dbReference type="HAMAP-Rule" id="MF_01987"/>
    </source>
</evidence>
<comment type="activity regulation">
    <text evidence="9">Activated by a monovalent cation that binds near, but not in, the active site. The most likely occupant of the site in vivo is potassium. Ion binding induces a conformational change that may alter substrate affinity.</text>
</comment>
<dbReference type="PRINTS" id="PR00990">
    <property type="entry name" value="RIBOKINASE"/>
</dbReference>
<evidence type="ECO:0000313" key="12">
    <source>
        <dbReference type="Proteomes" id="UP001637996"/>
    </source>
</evidence>
<feature type="binding site" evidence="9">
    <location>
        <position position="278"/>
    </location>
    <ligand>
        <name>K(+)</name>
        <dbReference type="ChEBI" id="CHEBI:29103"/>
    </ligand>
</feature>
<comment type="cofactor">
    <cofactor evidence="9">
        <name>Mg(2+)</name>
        <dbReference type="ChEBI" id="CHEBI:18420"/>
    </cofactor>
    <text evidence="9">Requires a divalent cation, most likely magnesium in vivo, as an electrophilic catalyst to aid phosphoryl group transfer. It is the chelate of the metal and the nucleotide that is the actual substrate.</text>
</comment>
<dbReference type="PANTHER" id="PTHR10584:SF166">
    <property type="entry name" value="RIBOKINASE"/>
    <property type="match status" value="1"/>
</dbReference>